<dbReference type="InterPro" id="IPR012674">
    <property type="entry name" value="Calycin"/>
</dbReference>
<dbReference type="Gene3D" id="2.40.128.20">
    <property type="match status" value="1"/>
</dbReference>
<gene>
    <name evidence="3 4" type="primary">LOC108674908</name>
</gene>
<organism evidence="2 4">
    <name type="scientific">Hyalella azteca</name>
    <name type="common">Amphipod</name>
    <dbReference type="NCBI Taxonomy" id="294128"/>
    <lineage>
        <taxon>Eukaryota</taxon>
        <taxon>Metazoa</taxon>
        <taxon>Ecdysozoa</taxon>
        <taxon>Arthropoda</taxon>
        <taxon>Crustacea</taxon>
        <taxon>Multicrustacea</taxon>
        <taxon>Malacostraca</taxon>
        <taxon>Eumalacostraca</taxon>
        <taxon>Peracarida</taxon>
        <taxon>Amphipoda</taxon>
        <taxon>Senticaudata</taxon>
        <taxon>Talitrida</taxon>
        <taxon>Talitroidea</taxon>
        <taxon>Hyalellidae</taxon>
        <taxon>Hyalella</taxon>
    </lineage>
</organism>
<feature type="chain" id="PRO_5044664409" evidence="1">
    <location>
        <begin position="28"/>
        <end position="206"/>
    </location>
</feature>
<dbReference type="GeneID" id="108674908"/>
<evidence type="ECO:0000313" key="3">
    <source>
        <dbReference type="RefSeq" id="XP_018018376.1"/>
    </source>
</evidence>
<keyword evidence="1" id="KW-0732">Signal</keyword>
<dbReference type="AlphaFoldDB" id="A0A8B7NXA5"/>
<feature type="signal peptide" evidence="1">
    <location>
        <begin position="1"/>
        <end position="27"/>
    </location>
</feature>
<dbReference type="OrthoDB" id="10563347at2759"/>
<reference evidence="3 4" key="1">
    <citation type="submission" date="2025-04" db="UniProtKB">
        <authorList>
            <consortium name="RefSeq"/>
        </authorList>
    </citation>
    <scope>IDENTIFICATION</scope>
    <source>
        <tissue evidence="3 4">Whole organism</tissue>
    </source>
</reference>
<evidence type="ECO:0000313" key="4">
    <source>
        <dbReference type="RefSeq" id="XP_018018377.1"/>
    </source>
</evidence>
<sequence length="206" mass="22331">MQIGCARTRCTLRLLAVFLSVLKFTAGLTTQANIEIFNTHKALGQCPTFTPLSTLTKTDIVGIWHVYQQSDNSLENSWTCKNLVYSAISNDFTYNFRVNNLATSYTGTYGVNTAGAGIISVALRYQLALGADSFGNVNQFVVAADATKYLIIRACTNFGLFNQQYVYVLTRQTSPDASTITAINTALATAGVQAAQLYTVTQTGCT</sequence>
<keyword evidence="2" id="KW-1185">Reference proteome</keyword>
<dbReference type="SUPFAM" id="SSF50814">
    <property type="entry name" value="Lipocalins"/>
    <property type="match status" value="1"/>
</dbReference>
<dbReference type="RefSeq" id="XP_018018377.1">
    <property type="nucleotide sequence ID" value="XM_018162888.2"/>
</dbReference>
<dbReference type="RefSeq" id="XP_018018376.1">
    <property type="nucleotide sequence ID" value="XM_018162887.2"/>
</dbReference>
<proteinExistence type="predicted"/>
<dbReference type="KEGG" id="hazt:108674908"/>
<dbReference type="Proteomes" id="UP000694843">
    <property type="component" value="Unplaced"/>
</dbReference>
<evidence type="ECO:0000256" key="1">
    <source>
        <dbReference type="SAM" id="SignalP"/>
    </source>
</evidence>
<accession>A0A8B7NXA5</accession>
<protein>
    <submittedName>
        <fullName evidence="3 4">Uncharacterized protein LOC108674908</fullName>
    </submittedName>
</protein>
<evidence type="ECO:0000313" key="2">
    <source>
        <dbReference type="Proteomes" id="UP000694843"/>
    </source>
</evidence>
<name>A0A8B7NXA5_HYAAZ</name>